<reference evidence="2 3" key="1">
    <citation type="submission" date="2017-11" db="EMBL/GenBank/DDBJ databases">
        <title>The genome of Rhizophagus clarus HR1 reveals common genetic basis of auxotrophy among arbuscular mycorrhizal fungi.</title>
        <authorList>
            <person name="Kobayashi Y."/>
        </authorList>
    </citation>
    <scope>NUCLEOTIDE SEQUENCE [LARGE SCALE GENOMIC DNA]</scope>
    <source>
        <strain evidence="2 3">HR1</strain>
    </source>
</reference>
<dbReference type="EMBL" id="BEXD01002057">
    <property type="protein sequence ID" value="GBB96833.1"/>
    <property type="molecule type" value="Genomic_DNA"/>
</dbReference>
<evidence type="ECO:0000313" key="3">
    <source>
        <dbReference type="Proteomes" id="UP000247702"/>
    </source>
</evidence>
<gene>
    <name evidence="2" type="ORF">RclHR1_02850004</name>
</gene>
<protein>
    <submittedName>
        <fullName evidence="2">Uncharacterized protein</fullName>
    </submittedName>
</protein>
<accession>A0A2Z6R3C9</accession>
<comment type="caution">
    <text evidence="2">The sequence shown here is derived from an EMBL/GenBank/DDBJ whole genome shotgun (WGS) entry which is preliminary data.</text>
</comment>
<proteinExistence type="predicted"/>
<feature type="compositionally biased region" description="Polar residues" evidence="1">
    <location>
        <begin position="95"/>
        <end position="104"/>
    </location>
</feature>
<feature type="region of interest" description="Disordered" evidence="1">
    <location>
        <begin position="65"/>
        <end position="107"/>
    </location>
</feature>
<name>A0A2Z6R3C9_9GLOM</name>
<dbReference type="Proteomes" id="UP000247702">
    <property type="component" value="Unassembled WGS sequence"/>
</dbReference>
<evidence type="ECO:0000313" key="2">
    <source>
        <dbReference type="EMBL" id="GBB96833.1"/>
    </source>
</evidence>
<sequence>MTSRQISKNNIQTSSVNQPVIVSSPFTQLIARPGTTRFSWSNTPITASPPFNQLTRPGTMRLTWSNAKPELLNTEKGKRKHKAADEKDAKKTKNNIESLSNTSKQKLELEREKIDRDHRFQMEKLKVEKQKWKYKREKLRTSHELKMKKLELRLKQINNYK</sequence>
<organism evidence="2 3">
    <name type="scientific">Rhizophagus clarus</name>
    <dbReference type="NCBI Taxonomy" id="94130"/>
    <lineage>
        <taxon>Eukaryota</taxon>
        <taxon>Fungi</taxon>
        <taxon>Fungi incertae sedis</taxon>
        <taxon>Mucoromycota</taxon>
        <taxon>Glomeromycotina</taxon>
        <taxon>Glomeromycetes</taxon>
        <taxon>Glomerales</taxon>
        <taxon>Glomeraceae</taxon>
        <taxon>Rhizophagus</taxon>
    </lineage>
</organism>
<dbReference type="AlphaFoldDB" id="A0A2Z6R3C9"/>
<keyword evidence="3" id="KW-1185">Reference proteome</keyword>
<evidence type="ECO:0000256" key="1">
    <source>
        <dbReference type="SAM" id="MobiDB-lite"/>
    </source>
</evidence>